<dbReference type="AlphaFoldDB" id="A0ABD5URU3"/>
<organism evidence="2 3">
    <name type="scientific">Halopenitus salinus</name>
    <dbReference type="NCBI Taxonomy" id="1198295"/>
    <lineage>
        <taxon>Archaea</taxon>
        <taxon>Methanobacteriati</taxon>
        <taxon>Methanobacteriota</taxon>
        <taxon>Stenosarchaea group</taxon>
        <taxon>Halobacteria</taxon>
        <taxon>Halobacteriales</taxon>
        <taxon>Haloferacaceae</taxon>
        <taxon>Halopenitus</taxon>
    </lineage>
</organism>
<dbReference type="RefSeq" id="WP_379741993.1">
    <property type="nucleotide sequence ID" value="NZ_JBHSVN010000001.1"/>
</dbReference>
<gene>
    <name evidence="2" type="ORF">ACFQE9_06305</name>
</gene>
<feature type="transmembrane region" description="Helical" evidence="1">
    <location>
        <begin position="21"/>
        <end position="39"/>
    </location>
</feature>
<protein>
    <submittedName>
        <fullName evidence="2">Uncharacterized protein</fullName>
    </submittedName>
</protein>
<sequence>MARMADRFDLDSLSPLARFGIVLALSSALVHLVLGVGFLPHPMGVAFLLATGGFLGAVYLLAMGYRRRLLYLVGIPFVGIQIVLWYVFNRPAGLSDVPAVHLLDKLVQVALIGVLVVLHRRER</sequence>
<feature type="transmembrane region" description="Helical" evidence="1">
    <location>
        <begin position="69"/>
        <end position="88"/>
    </location>
</feature>
<dbReference type="EMBL" id="JBHSXL010000006">
    <property type="protein sequence ID" value="MFC6892220.1"/>
    <property type="molecule type" value="Genomic_DNA"/>
</dbReference>
<reference evidence="2 3" key="1">
    <citation type="journal article" date="2019" name="Int. J. Syst. Evol. Microbiol.">
        <title>The Global Catalogue of Microorganisms (GCM) 10K type strain sequencing project: providing services to taxonomists for standard genome sequencing and annotation.</title>
        <authorList>
            <consortium name="The Broad Institute Genomics Platform"/>
            <consortium name="The Broad Institute Genome Sequencing Center for Infectious Disease"/>
            <person name="Wu L."/>
            <person name="Ma J."/>
        </authorList>
    </citation>
    <scope>NUCLEOTIDE SEQUENCE [LARGE SCALE GENOMIC DNA]</scope>
    <source>
        <strain evidence="2 3">SKJ47</strain>
    </source>
</reference>
<evidence type="ECO:0000313" key="2">
    <source>
        <dbReference type="EMBL" id="MFC6892220.1"/>
    </source>
</evidence>
<keyword evidence="1" id="KW-0472">Membrane</keyword>
<keyword evidence="1" id="KW-1133">Transmembrane helix</keyword>
<comment type="caution">
    <text evidence="2">The sequence shown here is derived from an EMBL/GenBank/DDBJ whole genome shotgun (WGS) entry which is preliminary data.</text>
</comment>
<accession>A0ABD5URU3</accession>
<name>A0ABD5URU3_9EURY</name>
<dbReference type="Pfam" id="PF24287">
    <property type="entry name" value="DUF7475"/>
    <property type="match status" value="1"/>
</dbReference>
<dbReference type="InterPro" id="IPR055898">
    <property type="entry name" value="DUF7475"/>
</dbReference>
<proteinExistence type="predicted"/>
<feature type="transmembrane region" description="Helical" evidence="1">
    <location>
        <begin position="45"/>
        <end position="62"/>
    </location>
</feature>
<feature type="transmembrane region" description="Helical" evidence="1">
    <location>
        <begin position="100"/>
        <end position="118"/>
    </location>
</feature>
<evidence type="ECO:0000256" key="1">
    <source>
        <dbReference type="SAM" id="Phobius"/>
    </source>
</evidence>
<keyword evidence="3" id="KW-1185">Reference proteome</keyword>
<keyword evidence="1" id="KW-0812">Transmembrane</keyword>
<evidence type="ECO:0000313" key="3">
    <source>
        <dbReference type="Proteomes" id="UP001596296"/>
    </source>
</evidence>
<dbReference type="Proteomes" id="UP001596296">
    <property type="component" value="Unassembled WGS sequence"/>
</dbReference>